<keyword evidence="2" id="KW-0694">RNA-binding</keyword>
<dbReference type="Gene3D" id="3.60.15.10">
    <property type="entry name" value="Ribonuclease Z/Hydroxyacylglutathione hydrolase-like"/>
    <property type="match status" value="1"/>
</dbReference>
<evidence type="ECO:0000259" key="3">
    <source>
        <dbReference type="SMART" id="SM00849"/>
    </source>
</evidence>
<gene>
    <name evidence="4" type="ORF">HF964_07855</name>
</gene>
<comment type="caution">
    <text evidence="4">The sequence shown here is derived from an EMBL/GenBank/DDBJ whole genome shotgun (WGS) entry which is preliminary data.</text>
</comment>
<dbReference type="Proteomes" id="UP000549765">
    <property type="component" value="Unassembled WGS sequence"/>
</dbReference>
<accession>A0A7X6N460</accession>
<name>A0A7X6N460_9LACO</name>
<dbReference type="GO" id="GO:0004527">
    <property type="term" value="F:exonuclease activity"/>
    <property type="evidence" value="ECO:0007669"/>
    <property type="project" value="UniProtKB-KW"/>
</dbReference>
<evidence type="ECO:0000256" key="1">
    <source>
        <dbReference type="ARBA" id="ARBA00022839"/>
    </source>
</evidence>
<dbReference type="InterPro" id="IPR036866">
    <property type="entry name" value="RibonucZ/Hydroxyglut_hydro"/>
</dbReference>
<dbReference type="Pfam" id="PF12706">
    <property type="entry name" value="Lactamase_B_2"/>
    <property type="match status" value="1"/>
</dbReference>
<proteinExistence type="predicted"/>
<organism evidence="4 5">
    <name type="scientific">Periweissella fabalis</name>
    <dbReference type="NCBI Taxonomy" id="1070421"/>
    <lineage>
        <taxon>Bacteria</taxon>
        <taxon>Bacillati</taxon>
        <taxon>Bacillota</taxon>
        <taxon>Bacilli</taxon>
        <taxon>Lactobacillales</taxon>
        <taxon>Lactobacillaceae</taxon>
        <taxon>Periweissella</taxon>
    </lineage>
</organism>
<keyword evidence="1" id="KW-0269">Exonuclease</keyword>
<dbReference type="RefSeq" id="WP_168722500.1">
    <property type="nucleotide sequence ID" value="NZ_JAAXPN010000009.1"/>
</dbReference>
<dbReference type="SUPFAM" id="SSF56281">
    <property type="entry name" value="Metallo-hydrolase/oxidoreductase"/>
    <property type="match status" value="1"/>
</dbReference>
<sequence length="416" mass="46644">MTKVRFLSGLTTIGANVVEISTATSRVLMDFGSTENIANMPALETMFKNHSIPDSPDLFALNSSSQYAHEAIFISHLHLDHTGALPLLNTDIPVYFSSDSNQLYKALVSSGLSFAHTLNIHTFLPNVPICIGDLTITGLPSDHDILGINALLVFDGTHRFAHSGDFRLNGFHPELVQNWAKTLSSLQIDVFLTETTSFSFPDTKEQGDFDNPLTEYQLLNKFAHIIKESSLLPVINCYERNIERILAFNNTSYQQLRPIVWEYQFAKLINLLKPTEPLLVLAESIPNDTSLIQATPVSIAEITAKSDKYCLHSTFANRKWLTALPPIHYLHSNGSPLGAYDPNYQVLRDYLATINAKYEYFGCSGHATPTDIIDICKKVNAKLTIPWHSFHPELFVSAFKDNSTLLPQYDEIYEFN</sequence>
<dbReference type="InterPro" id="IPR042173">
    <property type="entry name" value="RNase_J_2"/>
</dbReference>
<protein>
    <submittedName>
        <fullName evidence="4">MBL fold metallo-hydrolase</fullName>
    </submittedName>
</protein>
<keyword evidence="4" id="KW-0378">Hydrolase</keyword>
<feature type="domain" description="Metallo-beta-lactamase" evidence="3">
    <location>
        <begin position="14"/>
        <end position="202"/>
    </location>
</feature>
<dbReference type="PANTHER" id="PTHR43694">
    <property type="entry name" value="RIBONUCLEASE J"/>
    <property type="match status" value="1"/>
</dbReference>
<dbReference type="SMART" id="SM00849">
    <property type="entry name" value="Lactamase_B"/>
    <property type="match status" value="1"/>
</dbReference>
<reference evidence="4 5" key="1">
    <citation type="submission" date="2020-04" db="EMBL/GenBank/DDBJ databases">
        <title>MicrobeNet Type strains.</title>
        <authorList>
            <person name="Nicholson A.C."/>
        </authorList>
    </citation>
    <scope>NUCLEOTIDE SEQUENCE [LARGE SCALE GENOMIC DNA]</scope>
    <source>
        <strain evidence="4 5">CCUG 61472</strain>
    </source>
</reference>
<evidence type="ECO:0000313" key="5">
    <source>
        <dbReference type="Proteomes" id="UP000549765"/>
    </source>
</evidence>
<keyword evidence="1" id="KW-0540">Nuclease</keyword>
<keyword evidence="5" id="KW-1185">Reference proteome</keyword>
<dbReference type="PANTHER" id="PTHR43694:SF1">
    <property type="entry name" value="RIBONUCLEASE J"/>
    <property type="match status" value="1"/>
</dbReference>
<dbReference type="GO" id="GO:0003723">
    <property type="term" value="F:RNA binding"/>
    <property type="evidence" value="ECO:0007669"/>
    <property type="project" value="UniProtKB-KW"/>
</dbReference>
<dbReference type="EMBL" id="JAAXPN010000009">
    <property type="protein sequence ID" value="NKZ24705.1"/>
    <property type="molecule type" value="Genomic_DNA"/>
</dbReference>
<dbReference type="Gene3D" id="3.40.50.10710">
    <property type="entry name" value="Metallo-hydrolase/oxidoreductase"/>
    <property type="match status" value="1"/>
</dbReference>
<evidence type="ECO:0000313" key="4">
    <source>
        <dbReference type="EMBL" id="NKZ24705.1"/>
    </source>
</evidence>
<evidence type="ECO:0000256" key="2">
    <source>
        <dbReference type="ARBA" id="ARBA00022884"/>
    </source>
</evidence>
<dbReference type="InterPro" id="IPR001279">
    <property type="entry name" value="Metallo-B-lactamas"/>
</dbReference>
<dbReference type="AlphaFoldDB" id="A0A7X6N460"/>